<sequence length="155" mass="18428">MDMKFQNNPYQLKKCNNCGDQYPQCVLVQHIETCVNNNQTIICRYCGEQQLRQLILNHLTICKAFELVDKEDGQCEYCQDKIFKKFQQDHYRECTVKKKAEKNQTQKVQECSICLIEIQKSDQKGILQCCHIFHKMCLQEWQKKSKNCPICRHNS</sequence>
<dbReference type="PANTHER" id="PTHR46719:SF7">
    <property type="entry name" value="RING-H2 FINGER PROTEIN ATL71-RELATED"/>
    <property type="match status" value="1"/>
</dbReference>
<evidence type="ECO:0000313" key="3">
    <source>
        <dbReference type="EMBL" id="CAD8091398.1"/>
    </source>
</evidence>
<organism evidence="3 4">
    <name type="scientific">Paramecium sonneborni</name>
    <dbReference type="NCBI Taxonomy" id="65129"/>
    <lineage>
        <taxon>Eukaryota</taxon>
        <taxon>Sar</taxon>
        <taxon>Alveolata</taxon>
        <taxon>Ciliophora</taxon>
        <taxon>Intramacronucleata</taxon>
        <taxon>Oligohymenophorea</taxon>
        <taxon>Peniculida</taxon>
        <taxon>Parameciidae</taxon>
        <taxon>Paramecium</taxon>
    </lineage>
</organism>
<dbReference type="EMBL" id="CAJJDN010000057">
    <property type="protein sequence ID" value="CAD8091398.1"/>
    <property type="molecule type" value="Genomic_DNA"/>
</dbReference>
<accession>A0A8S1NFG2</accession>
<dbReference type="Proteomes" id="UP000692954">
    <property type="component" value="Unassembled WGS sequence"/>
</dbReference>
<dbReference type="OrthoDB" id="29542at2759"/>
<keyword evidence="1" id="KW-0863">Zinc-finger</keyword>
<dbReference type="SMART" id="SM00184">
    <property type="entry name" value="RING"/>
    <property type="match status" value="1"/>
</dbReference>
<feature type="domain" description="RING-type" evidence="2">
    <location>
        <begin position="111"/>
        <end position="152"/>
    </location>
</feature>
<dbReference type="PANTHER" id="PTHR46719">
    <property type="entry name" value="TRANSCRIPTION FACTOR C2H2 FAMILY-RELATED"/>
    <property type="match status" value="1"/>
</dbReference>
<dbReference type="InterPro" id="IPR045899">
    <property type="entry name" value="ATL71-like"/>
</dbReference>
<dbReference type="PROSITE" id="PS50089">
    <property type="entry name" value="ZF_RING_2"/>
    <property type="match status" value="1"/>
</dbReference>
<proteinExistence type="predicted"/>
<dbReference type="GO" id="GO:0008270">
    <property type="term" value="F:zinc ion binding"/>
    <property type="evidence" value="ECO:0007669"/>
    <property type="project" value="UniProtKB-KW"/>
</dbReference>
<comment type="caution">
    <text evidence="3">The sequence shown here is derived from an EMBL/GenBank/DDBJ whole genome shotgun (WGS) entry which is preliminary data.</text>
</comment>
<name>A0A8S1NFG2_9CILI</name>
<gene>
    <name evidence="3" type="ORF">PSON_ATCC_30995.1.T0570251</name>
</gene>
<keyword evidence="1" id="KW-0479">Metal-binding</keyword>
<dbReference type="Pfam" id="PF13639">
    <property type="entry name" value="zf-RING_2"/>
    <property type="match status" value="1"/>
</dbReference>
<keyword evidence="4" id="KW-1185">Reference proteome</keyword>
<protein>
    <recommendedName>
        <fullName evidence="2">RING-type domain-containing protein</fullName>
    </recommendedName>
</protein>
<dbReference type="InterPro" id="IPR001841">
    <property type="entry name" value="Znf_RING"/>
</dbReference>
<evidence type="ECO:0000256" key="1">
    <source>
        <dbReference type="PROSITE-ProRule" id="PRU00175"/>
    </source>
</evidence>
<reference evidence="3" key="1">
    <citation type="submission" date="2021-01" db="EMBL/GenBank/DDBJ databases">
        <authorList>
            <consortium name="Genoscope - CEA"/>
            <person name="William W."/>
        </authorList>
    </citation>
    <scope>NUCLEOTIDE SEQUENCE</scope>
</reference>
<dbReference type="AlphaFoldDB" id="A0A8S1NFG2"/>
<evidence type="ECO:0000313" key="4">
    <source>
        <dbReference type="Proteomes" id="UP000692954"/>
    </source>
</evidence>
<evidence type="ECO:0000259" key="2">
    <source>
        <dbReference type="PROSITE" id="PS50089"/>
    </source>
</evidence>
<keyword evidence="1" id="KW-0862">Zinc</keyword>